<sequence length="62" mass="6881">MDHVIDDRHKSTRRTCNHGGITWRVAATSARSARSLATTHPEAGHYGLATWFTRMDAMTAPT</sequence>
<dbReference type="KEGG" id="mtuc:J113_05825"/>
<protein>
    <submittedName>
        <fullName evidence="1">Uncharacterized protein</fullName>
    </submittedName>
</protein>
<dbReference type="AlphaFoldDB" id="R4M3U7"/>
<organism evidence="1 2">
    <name type="scientific">Mycobacterium tuberculosis CAS/NITR204</name>
    <dbReference type="NCBI Taxonomy" id="1310114"/>
    <lineage>
        <taxon>Bacteria</taxon>
        <taxon>Bacillati</taxon>
        <taxon>Actinomycetota</taxon>
        <taxon>Actinomycetes</taxon>
        <taxon>Mycobacteriales</taxon>
        <taxon>Mycobacteriaceae</taxon>
        <taxon>Mycobacterium</taxon>
        <taxon>Mycobacterium tuberculosis complex</taxon>
    </lineage>
</organism>
<dbReference type="EMBL" id="CP005386">
    <property type="protein sequence ID" value="AGL26314.1"/>
    <property type="molecule type" value="Genomic_DNA"/>
</dbReference>
<dbReference type="HOGENOM" id="CLU_2955581_0_0_11"/>
<gene>
    <name evidence="1" type="ORF">J113_05825</name>
</gene>
<evidence type="ECO:0000313" key="2">
    <source>
        <dbReference type="Proteomes" id="UP000013548"/>
    </source>
</evidence>
<dbReference type="Proteomes" id="UP000013548">
    <property type="component" value="Chromosome"/>
</dbReference>
<reference evidence="1 2" key="1">
    <citation type="journal article" date="2013" name="Genome Announc.">
        <title>Whole-Genome Sequences of Four Clinical Isolates of Mycobacterium tuberculosis from Tamil Nadu, South India.</title>
        <authorList>
            <person name="Narayanan S."/>
            <person name="Deshpande U."/>
        </authorList>
    </citation>
    <scope>NUCLEOTIDE SEQUENCE [LARGE SCALE GENOMIC DNA]</scope>
    <source>
        <strain evidence="1 2">CAS/NITR204</strain>
    </source>
</reference>
<proteinExistence type="predicted"/>
<dbReference type="BioCyc" id="MTUB1310114:G13A2-869-MONOMER"/>
<evidence type="ECO:0000313" key="1">
    <source>
        <dbReference type="EMBL" id="AGL26314.1"/>
    </source>
</evidence>
<dbReference type="PATRIC" id="fig|1310114.3.peg.1205"/>
<accession>R4M3U7</accession>
<name>R4M3U7_MYCTX</name>